<dbReference type="Proteomes" id="UP001162992">
    <property type="component" value="Chromosome 2"/>
</dbReference>
<evidence type="ECO:0000313" key="2">
    <source>
        <dbReference type="Proteomes" id="UP001162992"/>
    </source>
</evidence>
<keyword evidence="2" id="KW-1185">Reference proteome</keyword>
<sequence>MAFPRDEESAVAASLYPAVQPQRSSMDRDDCSISTPFNHDIECMKVDKLETAVSTYKSEMKPLDGKVTSSKLISLPSDRAEEFFSSVTSVLTGSPDSGNNHACLEDDLHGDGAGVDLHEQEIMEATSMSRKEKRKNLKRMKRKQMRKQVAEKQRFEEEVRLTDPVELLKIRMQQEAEAAALEIERQERETQERLWLEREQKAREDAERQIEEESRKEWDHIESEEEYGADYIEGPPEIIWQGNEIIVKKRRVKVPKEPSSICKDLDDEQPISNPLPPQSAAFAAHRDLTVSKTPSFLYESFEQNPNFGTEQDKTHCPFHIKTGVCRFGIRCSRVHVYPEKSSTLLMKNMYTGPGLAWEHDEGLEHTDEEVAQHYEEFYEDVHSEFLKFGELVNFKVCRNVSAHLRGNVYVHYRSEDAAVTAFNAMNGRYFASKQILCEFVGVTRWKVAICGEYMKAHHRPCSHGTACNFLHCFRNPGGEYDWADWDSPPPLYWQDKMEKLFGYREANQNHDDKRKGHEYRKRRYDGYNRQPARDHTSNNRHRSLHTHNRQDDRSRFWSSSNKQHHELRHSRDLNRQRYKRNHSETDSEKTQGSYSEDGCDTRNNWLRSSETRKESKRRCHDDEREWSTDMDSDNSYIKQRKRQVSTDTRKQTFEDSDTNWSDPESKRETRFPCKQEKRHIKELDYESGASQTSNSGDGLGQKKDHQRDRRRKSSDNQHEYMKRHHNGYNQQPVRDGASDSRYRRYNTRNRHDNHGTLQSGSGKHRHRSQCSRYSNSQHERRHHSETDSEKLNASYSEDSYDAQNHRLRSPETRKEPKRSYCDNERDESTGFHLKVSNSQCYTRNHSETDSEKLQGLYPADNCDTPNHRLSETRKKWKRKCHVDEPDGSTGIDSDGTYNKKRKRHISIDRKKQKFEDSDSDWSQPDSDKQKNSMSQTSKRKGSEKDSERSDHGKEVMIPKSKLLANRKHREKHFSDVPERPEGSQLMDALESTHRNRLSRIKNKSESKRSETGKDSEHEDDSEKRPHKHKHSKSRKSHGTRGLDSVDLEDRWQDKDGHLNGKLSTDDQ</sequence>
<evidence type="ECO:0000313" key="1">
    <source>
        <dbReference type="EMBL" id="KAJ7564493.1"/>
    </source>
</evidence>
<gene>
    <name evidence="1" type="ORF">O6H91_02G019600</name>
</gene>
<proteinExistence type="predicted"/>
<name>A0ACC2ED49_DIPCM</name>
<dbReference type="EMBL" id="CM055093">
    <property type="protein sequence ID" value="KAJ7564493.1"/>
    <property type="molecule type" value="Genomic_DNA"/>
</dbReference>
<comment type="caution">
    <text evidence="1">The sequence shown here is derived from an EMBL/GenBank/DDBJ whole genome shotgun (WGS) entry which is preliminary data.</text>
</comment>
<accession>A0ACC2ED49</accession>
<organism evidence="1 2">
    <name type="scientific">Diphasiastrum complanatum</name>
    <name type="common">Issler's clubmoss</name>
    <name type="synonym">Lycopodium complanatum</name>
    <dbReference type="NCBI Taxonomy" id="34168"/>
    <lineage>
        <taxon>Eukaryota</taxon>
        <taxon>Viridiplantae</taxon>
        <taxon>Streptophyta</taxon>
        <taxon>Embryophyta</taxon>
        <taxon>Tracheophyta</taxon>
        <taxon>Lycopodiopsida</taxon>
        <taxon>Lycopodiales</taxon>
        <taxon>Lycopodiaceae</taxon>
        <taxon>Lycopodioideae</taxon>
        <taxon>Diphasiastrum</taxon>
    </lineage>
</organism>
<reference evidence="2" key="1">
    <citation type="journal article" date="2024" name="Proc. Natl. Acad. Sci. U.S.A.">
        <title>Extraordinary preservation of gene collinearity over three hundred million years revealed in homosporous lycophytes.</title>
        <authorList>
            <person name="Li C."/>
            <person name="Wickell D."/>
            <person name="Kuo L.Y."/>
            <person name="Chen X."/>
            <person name="Nie B."/>
            <person name="Liao X."/>
            <person name="Peng D."/>
            <person name="Ji J."/>
            <person name="Jenkins J."/>
            <person name="Williams M."/>
            <person name="Shu S."/>
            <person name="Plott C."/>
            <person name="Barry K."/>
            <person name="Rajasekar S."/>
            <person name="Grimwood J."/>
            <person name="Han X."/>
            <person name="Sun S."/>
            <person name="Hou Z."/>
            <person name="He W."/>
            <person name="Dai G."/>
            <person name="Sun C."/>
            <person name="Schmutz J."/>
            <person name="Leebens-Mack J.H."/>
            <person name="Li F.W."/>
            <person name="Wang L."/>
        </authorList>
    </citation>
    <scope>NUCLEOTIDE SEQUENCE [LARGE SCALE GENOMIC DNA]</scope>
    <source>
        <strain evidence="2">cv. PW_Plant_1</strain>
    </source>
</reference>
<protein>
    <submittedName>
        <fullName evidence="1">Uncharacterized protein</fullName>
    </submittedName>
</protein>